<keyword evidence="3" id="KW-1003">Cell membrane</keyword>
<feature type="transmembrane region" description="Helical" evidence="8">
    <location>
        <begin position="54"/>
        <end position="77"/>
    </location>
</feature>
<dbReference type="EMBL" id="LYVF01000198">
    <property type="protein sequence ID" value="OAT79351.1"/>
    <property type="molecule type" value="Genomic_DNA"/>
</dbReference>
<dbReference type="CDD" id="cd06261">
    <property type="entry name" value="TM_PBP2"/>
    <property type="match status" value="1"/>
</dbReference>
<evidence type="ECO:0000256" key="4">
    <source>
        <dbReference type="ARBA" id="ARBA00022692"/>
    </source>
</evidence>
<comment type="caution">
    <text evidence="10">The sequence shown here is derived from an EMBL/GenBank/DDBJ whole genome shotgun (WGS) entry which is preliminary data.</text>
</comment>
<dbReference type="OrthoDB" id="9787841at2"/>
<evidence type="ECO:0000256" key="7">
    <source>
        <dbReference type="ARBA" id="ARBA00023136"/>
    </source>
</evidence>
<feature type="transmembrane region" description="Helical" evidence="8">
    <location>
        <begin position="13"/>
        <end position="42"/>
    </location>
</feature>
<dbReference type="GO" id="GO:0022857">
    <property type="term" value="F:transmembrane transporter activity"/>
    <property type="evidence" value="ECO:0007669"/>
    <property type="project" value="InterPro"/>
</dbReference>
<comment type="similarity">
    <text evidence="8">Belongs to the binding-protein-dependent transport system permease family.</text>
</comment>
<evidence type="ECO:0000313" key="10">
    <source>
        <dbReference type="EMBL" id="OAT79351.1"/>
    </source>
</evidence>
<organism evidence="10 11">
    <name type="scientific">Desulfotomaculum copahuensis</name>
    <dbReference type="NCBI Taxonomy" id="1838280"/>
    <lineage>
        <taxon>Bacteria</taxon>
        <taxon>Bacillati</taxon>
        <taxon>Bacillota</taxon>
        <taxon>Clostridia</taxon>
        <taxon>Eubacteriales</taxon>
        <taxon>Desulfotomaculaceae</taxon>
        <taxon>Desulfotomaculum</taxon>
    </lineage>
</organism>
<keyword evidence="6 8" id="KW-1133">Transmembrane helix</keyword>
<feature type="domain" description="ABC transmembrane type-1" evidence="9">
    <location>
        <begin position="18"/>
        <end position="205"/>
    </location>
</feature>
<keyword evidence="11" id="KW-1185">Reference proteome</keyword>
<evidence type="ECO:0000259" key="9">
    <source>
        <dbReference type="PROSITE" id="PS50928"/>
    </source>
</evidence>
<dbReference type="InterPro" id="IPR035906">
    <property type="entry name" value="MetI-like_sf"/>
</dbReference>
<dbReference type="Pfam" id="PF00528">
    <property type="entry name" value="BPD_transp_1"/>
    <property type="match status" value="1"/>
</dbReference>
<accession>A0A1B7LAV9</accession>
<reference evidence="10 11" key="1">
    <citation type="submission" date="2016-04" db="EMBL/GenBank/DDBJ databases">
        <authorList>
            <person name="Evans L.H."/>
            <person name="Alamgir A."/>
            <person name="Owens N."/>
            <person name="Weber N.D."/>
            <person name="Virtaneva K."/>
            <person name="Barbian K."/>
            <person name="Babar A."/>
            <person name="Rosenke K."/>
        </authorList>
    </citation>
    <scope>NUCLEOTIDE SEQUENCE [LARGE SCALE GENOMIC DNA]</scope>
    <source>
        <strain evidence="10 11">LMa1</strain>
    </source>
</reference>
<dbReference type="Proteomes" id="UP000078532">
    <property type="component" value="Unassembled WGS sequence"/>
</dbReference>
<protein>
    <submittedName>
        <fullName evidence="10">Cystine transporter permease</fullName>
    </submittedName>
</protein>
<dbReference type="PANTHER" id="PTHR30614">
    <property type="entry name" value="MEMBRANE COMPONENT OF AMINO ACID ABC TRANSPORTER"/>
    <property type="match status" value="1"/>
</dbReference>
<gene>
    <name evidence="10" type="ORF">A6M21_16000</name>
</gene>
<evidence type="ECO:0000256" key="1">
    <source>
        <dbReference type="ARBA" id="ARBA00004651"/>
    </source>
</evidence>
<evidence type="ECO:0000256" key="5">
    <source>
        <dbReference type="ARBA" id="ARBA00022970"/>
    </source>
</evidence>
<dbReference type="STRING" id="1838280.A6M21_16000"/>
<dbReference type="InterPro" id="IPR010065">
    <property type="entry name" value="AA_ABC_transptr_permease_3TM"/>
</dbReference>
<feature type="transmembrane region" description="Helical" evidence="8">
    <location>
        <begin position="184"/>
        <end position="208"/>
    </location>
</feature>
<keyword evidence="2 8" id="KW-0813">Transport</keyword>
<dbReference type="InterPro" id="IPR043429">
    <property type="entry name" value="ArtM/GltK/GlnP/TcyL/YhdX-like"/>
</dbReference>
<keyword evidence="4 8" id="KW-0812">Transmembrane</keyword>
<name>A0A1B7LAV9_9FIRM</name>
<dbReference type="Gene3D" id="1.10.3720.10">
    <property type="entry name" value="MetI-like"/>
    <property type="match status" value="1"/>
</dbReference>
<evidence type="ECO:0000256" key="2">
    <source>
        <dbReference type="ARBA" id="ARBA00022448"/>
    </source>
</evidence>
<dbReference type="SUPFAM" id="SSF161098">
    <property type="entry name" value="MetI-like"/>
    <property type="match status" value="1"/>
</dbReference>
<dbReference type="NCBIfam" id="TIGR01726">
    <property type="entry name" value="HEQRo_perm_3TM"/>
    <property type="match status" value="1"/>
</dbReference>
<evidence type="ECO:0000313" key="11">
    <source>
        <dbReference type="Proteomes" id="UP000078532"/>
    </source>
</evidence>
<dbReference type="FunFam" id="1.10.3720.10:FF:000033">
    <property type="entry name" value="Polar amino acid ABC transporter permease"/>
    <property type="match status" value="1"/>
</dbReference>
<keyword evidence="5" id="KW-0029">Amino-acid transport</keyword>
<comment type="subcellular location">
    <subcellularLocation>
        <location evidence="1 8">Cell membrane</location>
        <topology evidence="1 8">Multi-pass membrane protein</topology>
    </subcellularLocation>
</comment>
<dbReference type="PANTHER" id="PTHR30614:SF46">
    <property type="entry name" value="ABC TRANSPORTER MEMBRANE SPANNING PERMEASE-GLUTAMINE TRANSPORT"/>
    <property type="match status" value="1"/>
</dbReference>
<dbReference type="InterPro" id="IPR000515">
    <property type="entry name" value="MetI-like"/>
</dbReference>
<evidence type="ECO:0000256" key="8">
    <source>
        <dbReference type="RuleBase" id="RU363032"/>
    </source>
</evidence>
<feature type="transmembrane region" description="Helical" evidence="8">
    <location>
        <begin position="83"/>
        <end position="102"/>
    </location>
</feature>
<keyword evidence="7 8" id="KW-0472">Membrane</keyword>
<sequence>MRFIHYFTGSIHFFLQAALLTLELTAAALAMGTVIGLIFALMKISGRKPLRYIADIYITVIRGTPLIVQLFVIYFGLASVVDFGSFWSAAIALAIHNGAYIAEIFRAGIQSIDRGQAEAARSLGMNYKLTMRRIILPQAFKRIIPPLGNQFIIGLKDSSMAAFVTVPELFGVAMQLASNHFADLQFYSIAGLYYLALVLMFTLLVNWLERRLQVEKIQ</sequence>
<dbReference type="AlphaFoldDB" id="A0A1B7LAV9"/>
<evidence type="ECO:0000256" key="3">
    <source>
        <dbReference type="ARBA" id="ARBA00022475"/>
    </source>
</evidence>
<dbReference type="GO" id="GO:0006865">
    <property type="term" value="P:amino acid transport"/>
    <property type="evidence" value="ECO:0007669"/>
    <property type="project" value="UniProtKB-KW"/>
</dbReference>
<dbReference type="GO" id="GO:0043190">
    <property type="term" value="C:ATP-binding cassette (ABC) transporter complex"/>
    <property type="evidence" value="ECO:0007669"/>
    <property type="project" value="InterPro"/>
</dbReference>
<dbReference type="RefSeq" id="WP_066671747.1">
    <property type="nucleotide sequence ID" value="NZ_LYVF01000198.1"/>
</dbReference>
<dbReference type="PROSITE" id="PS50928">
    <property type="entry name" value="ABC_TM1"/>
    <property type="match status" value="1"/>
</dbReference>
<proteinExistence type="inferred from homology"/>
<evidence type="ECO:0000256" key="6">
    <source>
        <dbReference type="ARBA" id="ARBA00022989"/>
    </source>
</evidence>